<sequence length="114" mass="12515">MTVPQPQINRRPDSLGRSFKITQCRANCAVLLHAVPFAHSITPHPIPHISIHDQSLRSPPPPISSVNLTHQVPHSMYLLSPYSQHGSPNGVMDIGTVCIANLPLHTEPIVFLSH</sequence>
<comment type="caution">
    <text evidence="1">The sequence shown here is derived from an EMBL/GenBank/DDBJ whole genome shotgun (WGS) entry which is preliminary data.</text>
</comment>
<dbReference type="AlphaFoldDB" id="A0A4Y2GJ48"/>
<gene>
    <name evidence="1" type="ORF">AVEN_81931_1</name>
</gene>
<reference evidence="1 2" key="1">
    <citation type="journal article" date="2019" name="Sci. Rep.">
        <title>Orb-weaving spider Araneus ventricosus genome elucidates the spidroin gene catalogue.</title>
        <authorList>
            <person name="Kono N."/>
            <person name="Nakamura H."/>
            <person name="Ohtoshi R."/>
            <person name="Moran D.A.P."/>
            <person name="Shinohara A."/>
            <person name="Yoshida Y."/>
            <person name="Fujiwara M."/>
            <person name="Mori M."/>
            <person name="Tomita M."/>
            <person name="Arakawa K."/>
        </authorList>
    </citation>
    <scope>NUCLEOTIDE SEQUENCE [LARGE SCALE GENOMIC DNA]</scope>
</reference>
<evidence type="ECO:0000313" key="1">
    <source>
        <dbReference type="EMBL" id="GBM53381.1"/>
    </source>
</evidence>
<protein>
    <submittedName>
        <fullName evidence="1">Uncharacterized protein</fullName>
    </submittedName>
</protein>
<organism evidence="1 2">
    <name type="scientific">Araneus ventricosus</name>
    <name type="common">Orbweaver spider</name>
    <name type="synonym">Epeira ventricosa</name>
    <dbReference type="NCBI Taxonomy" id="182803"/>
    <lineage>
        <taxon>Eukaryota</taxon>
        <taxon>Metazoa</taxon>
        <taxon>Ecdysozoa</taxon>
        <taxon>Arthropoda</taxon>
        <taxon>Chelicerata</taxon>
        <taxon>Arachnida</taxon>
        <taxon>Araneae</taxon>
        <taxon>Araneomorphae</taxon>
        <taxon>Entelegynae</taxon>
        <taxon>Araneoidea</taxon>
        <taxon>Araneidae</taxon>
        <taxon>Araneus</taxon>
    </lineage>
</organism>
<proteinExistence type="predicted"/>
<keyword evidence="2" id="KW-1185">Reference proteome</keyword>
<dbReference type="EMBL" id="BGPR01001415">
    <property type="protein sequence ID" value="GBM53381.1"/>
    <property type="molecule type" value="Genomic_DNA"/>
</dbReference>
<accession>A0A4Y2GJ48</accession>
<dbReference type="Proteomes" id="UP000499080">
    <property type="component" value="Unassembled WGS sequence"/>
</dbReference>
<evidence type="ECO:0000313" key="2">
    <source>
        <dbReference type="Proteomes" id="UP000499080"/>
    </source>
</evidence>
<name>A0A4Y2GJ48_ARAVE</name>